<accession>A0ABD3S791</accession>
<comment type="caution">
    <text evidence="2">The sequence shown here is derived from an EMBL/GenBank/DDBJ whole genome shotgun (WGS) entry which is preliminary data.</text>
</comment>
<feature type="region of interest" description="Disordered" evidence="1">
    <location>
        <begin position="1"/>
        <end position="22"/>
    </location>
</feature>
<name>A0ABD3S791_9LAMI</name>
<evidence type="ECO:0000313" key="3">
    <source>
        <dbReference type="Proteomes" id="UP001634393"/>
    </source>
</evidence>
<keyword evidence="3" id="KW-1185">Reference proteome</keyword>
<protein>
    <submittedName>
        <fullName evidence="2">Uncharacterized protein</fullName>
    </submittedName>
</protein>
<proteinExistence type="predicted"/>
<evidence type="ECO:0000256" key="1">
    <source>
        <dbReference type="SAM" id="MobiDB-lite"/>
    </source>
</evidence>
<dbReference type="Proteomes" id="UP001634393">
    <property type="component" value="Unassembled WGS sequence"/>
</dbReference>
<organism evidence="2 3">
    <name type="scientific">Penstemon smallii</name>
    <dbReference type="NCBI Taxonomy" id="265156"/>
    <lineage>
        <taxon>Eukaryota</taxon>
        <taxon>Viridiplantae</taxon>
        <taxon>Streptophyta</taxon>
        <taxon>Embryophyta</taxon>
        <taxon>Tracheophyta</taxon>
        <taxon>Spermatophyta</taxon>
        <taxon>Magnoliopsida</taxon>
        <taxon>eudicotyledons</taxon>
        <taxon>Gunneridae</taxon>
        <taxon>Pentapetalae</taxon>
        <taxon>asterids</taxon>
        <taxon>lamiids</taxon>
        <taxon>Lamiales</taxon>
        <taxon>Plantaginaceae</taxon>
        <taxon>Cheloneae</taxon>
        <taxon>Penstemon</taxon>
    </lineage>
</organism>
<evidence type="ECO:0000313" key="2">
    <source>
        <dbReference type="EMBL" id="KAL3820321.1"/>
    </source>
</evidence>
<gene>
    <name evidence="2" type="ORF">ACJIZ3_006226</name>
</gene>
<dbReference type="AlphaFoldDB" id="A0ABD3S791"/>
<reference evidence="2 3" key="1">
    <citation type="submission" date="2024-12" db="EMBL/GenBank/DDBJ databases">
        <title>The unique morphological basis and parallel evolutionary history of personate flowers in Penstemon.</title>
        <authorList>
            <person name="Depatie T.H."/>
            <person name="Wessinger C.A."/>
        </authorList>
    </citation>
    <scope>NUCLEOTIDE SEQUENCE [LARGE SCALE GENOMIC DNA]</scope>
    <source>
        <strain evidence="2">WTNN_2</strain>
        <tissue evidence="2">Leaf</tissue>
    </source>
</reference>
<dbReference type="EMBL" id="JBJXBP010000007">
    <property type="protein sequence ID" value="KAL3820321.1"/>
    <property type="molecule type" value="Genomic_DNA"/>
</dbReference>
<sequence>MLVEAHNSLSLHNPLRTAPQLC</sequence>